<evidence type="ECO:0000256" key="2">
    <source>
        <dbReference type="ARBA" id="ARBA00022771"/>
    </source>
</evidence>
<name>A0A6J0BFX4_NEOLC</name>
<dbReference type="OrthoDB" id="10023235at2759"/>
<dbReference type="InterPro" id="IPR002999">
    <property type="entry name" value="Tudor"/>
</dbReference>
<dbReference type="AlphaFoldDB" id="A0A6J0BFX4"/>
<feature type="domain" description="MYND-type" evidence="10">
    <location>
        <begin position="284"/>
        <end position="319"/>
    </location>
</feature>
<dbReference type="Gene3D" id="2.30.30.140">
    <property type="match status" value="3"/>
</dbReference>
<dbReference type="Pfam" id="PF00076">
    <property type="entry name" value="RRM_1"/>
    <property type="match status" value="1"/>
</dbReference>
<dbReference type="SUPFAM" id="SSF54928">
    <property type="entry name" value="RNA-binding domain, RBD"/>
    <property type="match status" value="1"/>
</dbReference>
<dbReference type="GeneID" id="107219073"/>
<feature type="compositionally biased region" description="Polar residues" evidence="7">
    <location>
        <begin position="518"/>
        <end position="529"/>
    </location>
</feature>
<evidence type="ECO:0000256" key="6">
    <source>
        <dbReference type="PROSITE-ProRule" id="PRU00176"/>
    </source>
</evidence>
<keyword evidence="4 6" id="KW-0694">RNA-binding</keyword>
<dbReference type="InterPro" id="IPR050621">
    <property type="entry name" value="Tudor_domain_containing"/>
</dbReference>
<dbReference type="Proteomes" id="UP000829291">
    <property type="component" value="Chromosome 6"/>
</dbReference>
<feature type="compositionally biased region" description="Basic and acidic residues" evidence="7">
    <location>
        <begin position="506"/>
        <end position="517"/>
    </location>
</feature>
<evidence type="ECO:0000313" key="13">
    <source>
        <dbReference type="RefSeq" id="XP_015512646.2"/>
    </source>
</evidence>
<evidence type="ECO:0000256" key="1">
    <source>
        <dbReference type="ARBA" id="ARBA00022723"/>
    </source>
</evidence>
<dbReference type="KEGG" id="nlo:107219073"/>
<dbReference type="Gene3D" id="3.30.70.330">
    <property type="match status" value="1"/>
</dbReference>
<proteinExistence type="predicted"/>
<dbReference type="PROSITE" id="PS50304">
    <property type="entry name" value="TUDOR"/>
    <property type="match status" value="2"/>
</dbReference>
<dbReference type="CDD" id="cd00590">
    <property type="entry name" value="RRM_SF"/>
    <property type="match status" value="1"/>
</dbReference>
<dbReference type="InterPro" id="IPR012677">
    <property type="entry name" value="Nucleotide-bd_a/b_plait_sf"/>
</dbReference>
<keyword evidence="1" id="KW-0479">Metal-binding</keyword>
<keyword evidence="3" id="KW-0862">Zinc</keyword>
<feature type="domain" description="RRM" evidence="8">
    <location>
        <begin position="45"/>
        <end position="115"/>
    </location>
</feature>
<dbReference type="Gene3D" id="6.10.140.2220">
    <property type="match status" value="1"/>
</dbReference>
<dbReference type="PROSITE" id="PS50102">
    <property type="entry name" value="RRM"/>
    <property type="match status" value="1"/>
</dbReference>
<gene>
    <name evidence="12 13" type="primary">LOC107219073</name>
</gene>
<evidence type="ECO:0000259" key="8">
    <source>
        <dbReference type="PROSITE" id="PS50102"/>
    </source>
</evidence>
<accession>A0A6J0BFX4</accession>
<dbReference type="InterPro" id="IPR035979">
    <property type="entry name" value="RBD_domain_sf"/>
</dbReference>
<evidence type="ECO:0000256" key="5">
    <source>
        <dbReference type="PROSITE-ProRule" id="PRU00134"/>
    </source>
</evidence>
<reference evidence="12 13" key="1">
    <citation type="submission" date="2025-05" db="UniProtKB">
        <authorList>
            <consortium name="RefSeq"/>
        </authorList>
    </citation>
    <scope>IDENTIFICATION</scope>
    <source>
        <tissue evidence="12 13">Thorax and Abdomen</tissue>
    </source>
</reference>
<evidence type="ECO:0000313" key="11">
    <source>
        <dbReference type="Proteomes" id="UP000829291"/>
    </source>
</evidence>
<feature type="compositionally biased region" description="Polar residues" evidence="7">
    <location>
        <begin position="494"/>
        <end position="505"/>
    </location>
</feature>
<evidence type="ECO:0000256" key="3">
    <source>
        <dbReference type="ARBA" id="ARBA00022833"/>
    </source>
</evidence>
<evidence type="ECO:0000259" key="9">
    <source>
        <dbReference type="PROSITE" id="PS50304"/>
    </source>
</evidence>
<organism evidence="11 12">
    <name type="scientific">Neodiprion lecontei</name>
    <name type="common">Redheaded pine sawfly</name>
    <dbReference type="NCBI Taxonomy" id="441921"/>
    <lineage>
        <taxon>Eukaryota</taxon>
        <taxon>Metazoa</taxon>
        <taxon>Ecdysozoa</taxon>
        <taxon>Arthropoda</taxon>
        <taxon>Hexapoda</taxon>
        <taxon>Insecta</taxon>
        <taxon>Pterygota</taxon>
        <taxon>Neoptera</taxon>
        <taxon>Endopterygota</taxon>
        <taxon>Hymenoptera</taxon>
        <taxon>Tenthredinoidea</taxon>
        <taxon>Diprionidae</taxon>
        <taxon>Diprioninae</taxon>
        <taxon>Neodiprion</taxon>
    </lineage>
</organism>
<dbReference type="Pfam" id="PF01753">
    <property type="entry name" value="zf-MYND"/>
    <property type="match status" value="1"/>
</dbReference>
<feature type="domain" description="Tudor" evidence="9">
    <location>
        <begin position="1080"/>
        <end position="1138"/>
    </location>
</feature>
<keyword evidence="2 5" id="KW-0863">Zinc-finger</keyword>
<evidence type="ECO:0000256" key="7">
    <source>
        <dbReference type="SAM" id="MobiDB-lite"/>
    </source>
</evidence>
<dbReference type="GO" id="GO:0008270">
    <property type="term" value="F:zinc ion binding"/>
    <property type="evidence" value="ECO:0007669"/>
    <property type="project" value="UniProtKB-KW"/>
</dbReference>
<keyword evidence="11" id="KW-1185">Reference proteome</keyword>
<dbReference type="RefSeq" id="XP_015512638.2">
    <property type="nucleotide sequence ID" value="XM_015657152.2"/>
</dbReference>
<dbReference type="Pfam" id="PF00567">
    <property type="entry name" value="TUDOR"/>
    <property type="match status" value="2"/>
</dbReference>
<feature type="domain" description="Tudor" evidence="9">
    <location>
        <begin position="878"/>
        <end position="936"/>
    </location>
</feature>
<dbReference type="PROSITE" id="PS50865">
    <property type="entry name" value="ZF_MYND_2"/>
    <property type="match status" value="1"/>
</dbReference>
<dbReference type="SMART" id="SM00360">
    <property type="entry name" value="RRM"/>
    <property type="match status" value="1"/>
</dbReference>
<dbReference type="SUPFAM" id="SSF144232">
    <property type="entry name" value="HIT/MYND zinc finger-like"/>
    <property type="match status" value="1"/>
</dbReference>
<evidence type="ECO:0000256" key="4">
    <source>
        <dbReference type="ARBA" id="ARBA00022884"/>
    </source>
</evidence>
<dbReference type="RefSeq" id="XP_015512646.2">
    <property type="nucleotide sequence ID" value="XM_015657160.2"/>
</dbReference>
<dbReference type="GO" id="GO:0003723">
    <property type="term" value="F:RNA binding"/>
    <property type="evidence" value="ECO:0007669"/>
    <property type="project" value="UniProtKB-UniRule"/>
</dbReference>
<evidence type="ECO:0000313" key="12">
    <source>
        <dbReference type="RefSeq" id="XP_015512638.2"/>
    </source>
</evidence>
<dbReference type="PANTHER" id="PTHR22948">
    <property type="entry name" value="TUDOR DOMAIN CONTAINING PROTEIN"/>
    <property type="match status" value="1"/>
</dbReference>
<dbReference type="SUPFAM" id="SSF63748">
    <property type="entry name" value="Tudor/PWWP/MBT"/>
    <property type="match status" value="3"/>
</dbReference>
<evidence type="ECO:0000259" key="10">
    <source>
        <dbReference type="PROSITE" id="PS50865"/>
    </source>
</evidence>
<sequence>MARANNLDNWDPMAAHYRDANVNSYEHGPGMNLTPYARGGPETEYKLYVSNIPAELDQDGVSHLFANYGTPSSVISPPNAGWAFVSYTSFREAEKAIREVHGVKPLELRVTFAKKREERLDRNMGPRRTIESKPVPFTCNPENQPREYLSPEQIPRHAAPPTCNMGRGKNLAALVHRAVSDPVSDPVYYEEDDCLYPVPNDPAYYNPYENAEPFLHTNNLWTRDRLKVSTDGTRYVTMGRGYTRYELPPRYPNVHQHIRAVYEKREAGLYQYGVNRIAEQIGKCQYCTKPASGRCQRCQEFYCNRACQVADWPRHKVDCQEIPGLDPGIDLASLSISSGDEQPVQSMNKRSILKLRRPVKRAEFPNAPNSTSTPILDTSLTFGKENIPIFSQNQHKRDHFGDQKRVFDESISHNSGGWKPVNNGDSQILRTANAQGRESNTNHKINLLNEMPKAEIQTQQVPKDASRPESSKSSSHGSYRVKDAKEQNMHQLKAQVQVQHSNKLTKTSDRGEPRNQEQEIYQQTTHQNKSMQINNAEIAKPKFKLDLGDPDISFRRITNAPGHADIRPVSKGALHQNNDAVAGQSRSQLTTKPVENDVNAKKIAQSCSKGEAVQPYSLSNSPTKTTGMYQNAQAPPLSLAKGPKNIVELLDEKEEGCFEAHVLLGGNKAAVTVCVEKFRQECEDIFSVLPKECDKISVDPNFKPKVGDLICGKRQDDWIRGTVQSLVPSLRLFAVDEGRVESVSAVKPLPQGFRILPTLGAICEVSDAEFKLEPMSQYVFAVVNNKYQDVSKDGIEIIVYNSEQKSGKAILKPWAPTSEQKGVPYASLTSGTEICIASFRNHNMIFVRSLVPSEMETFNRLTQEVAKWSTKVQKLTELPVVGEMVLAKYIEDGNFYRAIVRQIKEQKIIVSYVDFGNSETTSLENLRPISNSLKEYKSCVARIVLKNVPKDVPMTKELSEYLGMLAGMEKPLMCTFEGSPFTDGVILKASDGTCINEKVLKLLTPSWKTEEDEKTVFLLSDLEVAELGESGQTLNVLSLFSYGPLLHILAPYDVELINHINDVMATQIKDYCDQQKDHYIPRPDELCIAPYEGIWYRAVCLETNTTPTESTVNFIDFGNVETVSHKNIKVINKDFMSTKTLANVCQVVNLGPLDEAGDLQPKIAKRVEELVPNNSAVMVKIVERSKPGEYIVEFPEIRDILVKEGLIEV</sequence>
<dbReference type="InterPro" id="IPR000504">
    <property type="entry name" value="RRM_dom"/>
</dbReference>
<dbReference type="Gene3D" id="2.40.50.90">
    <property type="match status" value="2"/>
</dbReference>
<dbReference type="PANTHER" id="PTHR22948:SF76">
    <property type="entry name" value="FI20010P1-RELATED"/>
    <property type="match status" value="1"/>
</dbReference>
<dbReference type="InterPro" id="IPR035437">
    <property type="entry name" value="SNase_OB-fold_sf"/>
</dbReference>
<dbReference type="SMART" id="SM00333">
    <property type="entry name" value="TUDOR"/>
    <property type="match status" value="2"/>
</dbReference>
<protein>
    <submittedName>
        <fullName evidence="12 13">Uncharacterized protein LOC107219073 isoform X1</fullName>
    </submittedName>
</protein>
<feature type="region of interest" description="Disordered" evidence="7">
    <location>
        <begin position="455"/>
        <end position="529"/>
    </location>
</feature>
<dbReference type="InterPro" id="IPR002893">
    <property type="entry name" value="Znf_MYND"/>
</dbReference>